<accession>A0A4Q5KBE5</accession>
<dbReference type="SMART" id="SM01079">
    <property type="entry name" value="CHASE"/>
    <property type="match status" value="1"/>
</dbReference>
<keyword evidence="3 7" id="KW-0812">Transmembrane</keyword>
<dbReference type="PROSITE" id="PS50887">
    <property type="entry name" value="GGDEF"/>
    <property type="match status" value="1"/>
</dbReference>
<evidence type="ECO:0000256" key="4">
    <source>
        <dbReference type="ARBA" id="ARBA00022989"/>
    </source>
</evidence>
<dbReference type="AlphaFoldDB" id="A0A4Q5KBE5"/>
<dbReference type="InterPro" id="IPR000160">
    <property type="entry name" value="GGDEF_dom"/>
</dbReference>
<name>A0A4Q5KBE5_9GAMM</name>
<evidence type="ECO:0000313" key="11">
    <source>
        <dbReference type="Proteomes" id="UP000293465"/>
    </source>
</evidence>
<evidence type="ECO:0000259" key="9">
    <source>
        <dbReference type="PROSITE" id="PS50887"/>
    </source>
</evidence>
<evidence type="ECO:0000256" key="1">
    <source>
        <dbReference type="ARBA" id="ARBA00004370"/>
    </source>
</evidence>
<dbReference type="Pfam" id="PF00990">
    <property type="entry name" value="GGDEF"/>
    <property type="match status" value="1"/>
</dbReference>
<dbReference type="Gene3D" id="3.30.70.270">
    <property type="match status" value="1"/>
</dbReference>
<dbReference type="EMBL" id="SEZJ01000025">
    <property type="protein sequence ID" value="RYU42155.1"/>
    <property type="molecule type" value="Genomic_DNA"/>
</dbReference>
<dbReference type="OrthoDB" id="9812260at2"/>
<dbReference type="GO" id="GO:0007165">
    <property type="term" value="P:signal transduction"/>
    <property type="evidence" value="ECO:0007669"/>
    <property type="project" value="UniProtKB-ARBA"/>
</dbReference>
<feature type="domain" description="CHASE" evidence="8">
    <location>
        <begin position="40"/>
        <end position="128"/>
    </location>
</feature>
<dbReference type="Proteomes" id="UP000293465">
    <property type="component" value="Unassembled WGS sequence"/>
</dbReference>
<dbReference type="GeneID" id="56276992"/>
<dbReference type="SUPFAM" id="SSF55073">
    <property type="entry name" value="Nucleotide cyclase"/>
    <property type="match status" value="1"/>
</dbReference>
<evidence type="ECO:0000256" key="5">
    <source>
        <dbReference type="ARBA" id="ARBA00023136"/>
    </source>
</evidence>
<feature type="domain" description="GGDEF" evidence="9">
    <location>
        <begin position="252"/>
        <end position="382"/>
    </location>
</feature>
<gene>
    <name evidence="10" type="ORF">ERW49_18110</name>
</gene>
<dbReference type="PANTHER" id="PTHR45138:SF9">
    <property type="entry name" value="DIGUANYLATE CYCLASE DGCM-RELATED"/>
    <property type="match status" value="1"/>
</dbReference>
<feature type="transmembrane region" description="Helical" evidence="7">
    <location>
        <begin position="191"/>
        <end position="211"/>
    </location>
</feature>
<dbReference type="InterPro" id="IPR042240">
    <property type="entry name" value="CHASE_sf"/>
</dbReference>
<dbReference type="RefSeq" id="WP_130088293.1">
    <property type="nucleotide sequence ID" value="NZ_SEZJ01000025.1"/>
</dbReference>
<dbReference type="Gene3D" id="3.30.450.350">
    <property type="entry name" value="CHASE domain"/>
    <property type="match status" value="1"/>
</dbReference>
<dbReference type="InterPro" id="IPR029787">
    <property type="entry name" value="Nucleotide_cyclase"/>
</dbReference>
<proteinExistence type="predicted"/>
<dbReference type="InterPro" id="IPR050469">
    <property type="entry name" value="Diguanylate_Cyclase"/>
</dbReference>
<dbReference type="GO" id="GO:0052621">
    <property type="term" value="F:diguanylate cyclase activity"/>
    <property type="evidence" value="ECO:0007669"/>
    <property type="project" value="UniProtKB-EC"/>
</dbReference>
<evidence type="ECO:0000256" key="3">
    <source>
        <dbReference type="ARBA" id="ARBA00022692"/>
    </source>
</evidence>
<dbReference type="GO" id="GO:0016020">
    <property type="term" value="C:membrane"/>
    <property type="evidence" value="ECO:0007669"/>
    <property type="project" value="UniProtKB-SubCell"/>
</dbReference>
<dbReference type="EC" id="2.7.7.65" evidence="2"/>
<evidence type="ECO:0000256" key="7">
    <source>
        <dbReference type="SAM" id="Phobius"/>
    </source>
</evidence>
<evidence type="ECO:0000256" key="6">
    <source>
        <dbReference type="ARBA" id="ARBA00034247"/>
    </source>
</evidence>
<dbReference type="Pfam" id="PF03924">
    <property type="entry name" value="CHASE"/>
    <property type="match status" value="1"/>
</dbReference>
<sequence>MLKEIVRTSKNSTISLTEFNRVSEILLADYSDLDSILLLPNGVVSYVYPYDENKNAIGHDVLNDENRKLGSLESILKKDTTIIGPVKLVQNGKKAFIIRKTILSGNDFWGFTSSVVYLDSIINMIDNILLKHGFVDYLIAGYNPDGQSLNEKLISSKGNFSNKSLKGVIYVFNTNWELYTTKNSPKLSLRILMFFSISIVFYITLLIFRYFKNNKKENELLKNETHTDFLTGLINRRGFEYKLKLLSNNELIYGSIAIFDIDFFKAVNDKYGHDAGDEILVKFANVCMMNLPAEYVLSRSGGDEFILLMPGLDIIRAKEICECLRLAIYKERFTTSTTELEITTSIGVSSYSNIVNIRSALNIADKALYIAKEDGRNRVFIF</sequence>
<dbReference type="InterPro" id="IPR006189">
    <property type="entry name" value="CHASE_dom"/>
</dbReference>
<dbReference type="NCBIfam" id="TIGR00254">
    <property type="entry name" value="GGDEF"/>
    <property type="match status" value="1"/>
</dbReference>
<evidence type="ECO:0000313" key="10">
    <source>
        <dbReference type="EMBL" id="RYU42155.1"/>
    </source>
</evidence>
<dbReference type="PANTHER" id="PTHR45138">
    <property type="entry name" value="REGULATORY COMPONENTS OF SENSORY TRANSDUCTION SYSTEM"/>
    <property type="match status" value="1"/>
</dbReference>
<protein>
    <recommendedName>
        <fullName evidence="2">diguanylate cyclase</fullName>
        <ecNumber evidence="2">2.7.7.65</ecNumber>
    </recommendedName>
</protein>
<evidence type="ECO:0000259" key="8">
    <source>
        <dbReference type="PROSITE" id="PS50839"/>
    </source>
</evidence>
<dbReference type="SMART" id="SM00267">
    <property type="entry name" value="GGDEF"/>
    <property type="match status" value="1"/>
</dbReference>
<dbReference type="CDD" id="cd01949">
    <property type="entry name" value="GGDEF"/>
    <property type="match status" value="1"/>
</dbReference>
<dbReference type="PROSITE" id="PS50839">
    <property type="entry name" value="CHASE"/>
    <property type="match status" value="1"/>
</dbReference>
<reference evidence="10 11" key="1">
    <citation type="submission" date="2019-02" db="EMBL/GenBank/DDBJ databases">
        <title>Genome sequences of Aliivibrio finisterrensis strains from farmed Atlantic salmon.</title>
        <authorList>
            <person name="Bowman J.P."/>
        </authorList>
    </citation>
    <scope>NUCLEOTIDE SEQUENCE [LARGE SCALE GENOMIC DNA]</scope>
    <source>
        <strain evidence="10 11">A32</strain>
    </source>
</reference>
<keyword evidence="5 7" id="KW-0472">Membrane</keyword>
<comment type="subcellular location">
    <subcellularLocation>
        <location evidence="1">Membrane</location>
    </subcellularLocation>
</comment>
<comment type="catalytic activity">
    <reaction evidence="6">
        <text>2 GTP = 3',3'-c-di-GMP + 2 diphosphate</text>
        <dbReference type="Rhea" id="RHEA:24898"/>
        <dbReference type="ChEBI" id="CHEBI:33019"/>
        <dbReference type="ChEBI" id="CHEBI:37565"/>
        <dbReference type="ChEBI" id="CHEBI:58805"/>
        <dbReference type="EC" id="2.7.7.65"/>
    </reaction>
</comment>
<comment type="caution">
    <text evidence="10">The sequence shown here is derived from an EMBL/GenBank/DDBJ whole genome shotgun (WGS) entry which is preliminary data.</text>
</comment>
<evidence type="ECO:0000256" key="2">
    <source>
        <dbReference type="ARBA" id="ARBA00012528"/>
    </source>
</evidence>
<keyword evidence="4 7" id="KW-1133">Transmembrane helix</keyword>
<organism evidence="10 11">
    <name type="scientific">Aliivibrio finisterrensis</name>
    <dbReference type="NCBI Taxonomy" id="511998"/>
    <lineage>
        <taxon>Bacteria</taxon>
        <taxon>Pseudomonadati</taxon>
        <taxon>Pseudomonadota</taxon>
        <taxon>Gammaproteobacteria</taxon>
        <taxon>Vibrionales</taxon>
        <taxon>Vibrionaceae</taxon>
        <taxon>Aliivibrio</taxon>
    </lineage>
</organism>
<dbReference type="InterPro" id="IPR043128">
    <property type="entry name" value="Rev_trsase/Diguanyl_cyclase"/>
</dbReference>